<sequence length="86" mass="10534">MRFFHIFPQYFIDKPFYFFSTYEVVRIISNKTERVKQVMRVIYTIYKNFIKTIINPRQAKTPNINKPTCDLRVISLLNMVFLEYLQ</sequence>
<gene>
    <name evidence="1" type="ORF">AT03_15510</name>
</gene>
<dbReference type="EMBL" id="CP009706">
    <property type="protein sequence ID" value="AIU73654.1"/>
    <property type="molecule type" value="Genomic_DNA"/>
</dbReference>
<dbReference type="Proteomes" id="UP000029986">
    <property type="component" value="Chromosome"/>
</dbReference>
<name>A0A097R4K6_HAFAL</name>
<dbReference type="KEGG" id="hav:AT03_15510"/>
<protein>
    <submittedName>
        <fullName evidence="1">Uncharacterized protein</fullName>
    </submittedName>
</protein>
<keyword evidence="2" id="KW-1185">Reference proteome</keyword>
<dbReference type="HOGENOM" id="CLU_2493565_0_0_6"/>
<evidence type="ECO:0000313" key="1">
    <source>
        <dbReference type="EMBL" id="AIU73654.1"/>
    </source>
</evidence>
<dbReference type="AlphaFoldDB" id="A0A097R4K6"/>
<accession>A0A097R4K6</accession>
<reference evidence="1 2" key="1">
    <citation type="journal article" date="2014" name="Gut Pathog.">
        <title>Gene clusters of Hafnia alvei strain FB1 important in survival and pathogenesis: a draft genome perspective.</title>
        <authorList>
            <person name="Tan J.Y."/>
            <person name="Yin W.F."/>
            <person name="Chan K.G."/>
        </authorList>
    </citation>
    <scope>NUCLEOTIDE SEQUENCE [LARGE SCALE GENOMIC DNA]</scope>
    <source>
        <strain evidence="1 2">FB1</strain>
    </source>
</reference>
<organism evidence="1 2">
    <name type="scientific">Hafnia alvei FB1</name>
    <dbReference type="NCBI Taxonomy" id="1453496"/>
    <lineage>
        <taxon>Bacteria</taxon>
        <taxon>Pseudomonadati</taxon>
        <taxon>Pseudomonadota</taxon>
        <taxon>Gammaproteobacteria</taxon>
        <taxon>Enterobacterales</taxon>
        <taxon>Hafniaceae</taxon>
        <taxon>Hafnia</taxon>
    </lineage>
</organism>
<dbReference type="PATRIC" id="fig|1453496.5.peg.3174"/>
<proteinExistence type="predicted"/>
<evidence type="ECO:0000313" key="2">
    <source>
        <dbReference type="Proteomes" id="UP000029986"/>
    </source>
</evidence>